<gene>
    <name evidence="1" type="ORF">GCM10011507_23040</name>
</gene>
<name>A0A916W6S7_9BACT</name>
<dbReference type="AlphaFoldDB" id="A0A916W6S7"/>
<organism evidence="1 2">
    <name type="scientific">Edaphobacter acidisoli</name>
    <dbReference type="NCBI Taxonomy" id="2040573"/>
    <lineage>
        <taxon>Bacteria</taxon>
        <taxon>Pseudomonadati</taxon>
        <taxon>Acidobacteriota</taxon>
        <taxon>Terriglobia</taxon>
        <taxon>Terriglobales</taxon>
        <taxon>Acidobacteriaceae</taxon>
        <taxon>Edaphobacter</taxon>
    </lineage>
</organism>
<reference evidence="1" key="1">
    <citation type="journal article" date="2014" name="Int. J. Syst. Evol. Microbiol.">
        <title>Complete genome sequence of Corynebacterium casei LMG S-19264T (=DSM 44701T), isolated from a smear-ripened cheese.</title>
        <authorList>
            <consortium name="US DOE Joint Genome Institute (JGI-PGF)"/>
            <person name="Walter F."/>
            <person name="Albersmeier A."/>
            <person name="Kalinowski J."/>
            <person name="Ruckert C."/>
        </authorList>
    </citation>
    <scope>NUCLEOTIDE SEQUENCE</scope>
    <source>
        <strain evidence="1">CGMCC 1.15447</strain>
    </source>
</reference>
<sequence length="97" mass="9880">MPRRSYRIGGADVPLASGVLPFESFWCFFECVLLVSFGEVALLSGEVDGDVALGLDWSVPGGVVGVVGGVESAGGTCFGEGASLDGFEGFWGGVVVC</sequence>
<evidence type="ECO:0000313" key="1">
    <source>
        <dbReference type="EMBL" id="GGA70862.1"/>
    </source>
</evidence>
<dbReference type="EMBL" id="BMJB01000001">
    <property type="protein sequence ID" value="GGA70862.1"/>
    <property type="molecule type" value="Genomic_DNA"/>
</dbReference>
<protein>
    <submittedName>
        <fullName evidence="1">Uncharacterized protein</fullName>
    </submittedName>
</protein>
<evidence type="ECO:0000313" key="2">
    <source>
        <dbReference type="Proteomes" id="UP000648801"/>
    </source>
</evidence>
<proteinExistence type="predicted"/>
<accession>A0A916W6S7</accession>
<dbReference type="Proteomes" id="UP000648801">
    <property type="component" value="Unassembled WGS sequence"/>
</dbReference>
<reference evidence="1" key="2">
    <citation type="submission" date="2020-09" db="EMBL/GenBank/DDBJ databases">
        <authorList>
            <person name="Sun Q."/>
            <person name="Zhou Y."/>
        </authorList>
    </citation>
    <scope>NUCLEOTIDE SEQUENCE</scope>
    <source>
        <strain evidence="1">CGMCC 1.15447</strain>
    </source>
</reference>
<keyword evidence="2" id="KW-1185">Reference proteome</keyword>
<comment type="caution">
    <text evidence="1">The sequence shown here is derived from an EMBL/GenBank/DDBJ whole genome shotgun (WGS) entry which is preliminary data.</text>
</comment>